<reference evidence="2" key="1">
    <citation type="journal article" date="2024" name="Front. Bioeng. Biotechnol.">
        <title>Genome-scale model development and genomic sequencing of the oleaginous clade Lipomyces.</title>
        <authorList>
            <person name="Czajka J.J."/>
            <person name="Han Y."/>
            <person name="Kim J."/>
            <person name="Mondo S.J."/>
            <person name="Hofstad B.A."/>
            <person name="Robles A."/>
            <person name="Haridas S."/>
            <person name="Riley R."/>
            <person name="LaButti K."/>
            <person name="Pangilinan J."/>
            <person name="Andreopoulos W."/>
            <person name="Lipzen A."/>
            <person name="Yan J."/>
            <person name="Wang M."/>
            <person name="Ng V."/>
            <person name="Grigoriev I.V."/>
            <person name="Spatafora J.W."/>
            <person name="Magnuson J.K."/>
            <person name="Baker S.E."/>
            <person name="Pomraning K.R."/>
        </authorList>
    </citation>
    <scope>NUCLEOTIDE SEQUENCE [LARGE SCALE GENOMIC DNA]</scope>
    <source>
        <strain evidence="2">CBS 7786</strain>
    </source>
</reference>
<keyword evidence="2" id="KW-1185">Reference proteome</keyword>
<dbReference type="EMBL" id="MU971345">
    <property type="protein sequence ID" value="KAK9239568.1"/>
    <property type="molecule type" value="Genomic_DNA"/>
</dbReference>
<evidence type="ECO:0000313" key="1">
    <source>
        <dbReference type="EMBL" id="KAK9239568.1"/>
    </source>
</evidence>
<protein>
    <submittedName>
        <fullName evidence="1">Sec63 Brl domain-containing protein</fullName>
    </submittedName>
</protein>
<comment type="caution">
    <text evidence="1">The sequence shown here is derived from an EMBL/GenBank/DDBJ whole genome shotgun (WGS) entry which is preliminary data.</text>
</comment>
<name>A0ACC3T6J5_LIPKO</name>
<organism evidence="1 2">
    <name type="scientific">Lipomyces kononenkoae</name>
    <name type="common">Yeast</name>
    <dbReference type="NCBI Taxonomy" id="34357"/>
    <lineage>
        <taxon>Eukaryota</taxon>
        <taxon>Fungi</taxon>
        <taxon>Dikarya</taxon>
        <taxon>Ascomycota</taxon>
        <taxon>Saccharomycotina</taxon>
        <taxon>Lipomycetes</taxon>
        <taxon>Lipomycetales</taxon>
        <taxon>Lipomycetaceae</taxon>
        <taxon>Lipomyces</taxon>
    </lineage>
</organism>
<proteinExistence type="predicted"/>
<evidence type="ECO:0000313" key="2">
    <source>
        <dbReference type="Proteomes" id="UP001433508"/>
    </source>
</evidence>
<dbReference type="Proteomes" id="UP001433508">
    <property type="component" value="Unassembled WGS sequence"/>
</dbReference>
<accession>A0ACC3T6J5</accession>
<sequence>MAERNYSQYSYDAMANKVLQVDRRFVARASDDSTGDPESLARRIKLSDMGTRVSRDRAPKDSKDRSKAVLDDDATRRTKRSKPKEDLAGVVDSTDAIEGLRYIPRTAESRQTFELILSWTQELLGDVSHDIIRSAADAALEMVKTDEMRDYDKKKEVEGIFGTSISSERFNQLMNLSKRITDYDTPETEAETVEQGAIDDENGIAVLVDDEEEEDEDEESGDEQDVDEEGDDLPVEFDEGEEDEEDVTLEPGSAVTGQATKDKDTIPAHTIDAFWLQRQVATVFPDAHTTQEKSITVMELLESDASLRQLENDLMEVFDFDHFELVTLLCKNRWRIVWCIRYARATDATAQKSIEAQMIEADQTSLLKELVSGNMEAAARATGAVQDDSAMDVDATADGLKTREPRLVDLDSLVFEQGNHTLTNTKVRLPEGSFKRQKKLYEEIHVPPPTKQDSKENLVHVSELPTWAQGAFPDSDRLNRVQSRVFPVAFNDDKNILLCAPTGAGKTNVAMLTILRTISQFRDADTGKVALDDFKVVYIAPLKALVQEQVREFSRKLQQFGISVEELTGDAQLTKEQIAQTQMIITTPEKWDIVTRKATDISYTNLVRLIIIDEIHLLHDDRGPVIESIVARTLRRMEGTSAEPVRLIGLSATLPNYIDVATFLRVDPENGLFFFDSSYRPCPLAQQFVGITEKKAFKRYQAMNDAAYDKVMESSKDQIIIFVHSRKECAKTARFIRDRAIEEETITNILKSDVASREILRQESENIKDPELKDLLPYGFGVHHAGLSRGDRSLAEDLFAGGKVRVLVSTATLAWGVNLPAHTVIIKGTQIYSPEKGSWVELSPQDVLQMLGRAGRPRYDQSGEGIIITAHSELQYYLSLMNQQLPIESQFMSKLADNLNAEVVLGTIRSIDDAAKWLGYTYLYVRMLRSPDLYHVGVDYKDDEALEQKRLDLAHSAAVLLEKCNMLRYDRKTGKVQPTELGRIASHYYISHTSMATYNQHLRPVLSLIELFRIFSLSEEFKYIPVRQEEKLELAKLLERVPIPIKETVEEPSAKINVLLQAYISRLKLEGFALMADMVYVTQSAGRLLRALFDICLKRGWAQVAKTALDLCKMVERRMWLSSSPFRQFPSCPAEVIKKTEASQMPWSKYFELTDPGEVGQAIKVERAGRLVFNLLKQFPRVEMQAHVQPITRSLLRVELTITPIFEWDQKIHGNAETFWIVAEDCDGETILYHDLFVVRREYAQEEHIVEFTVPIAEPVPPNYFISVISDRWLHSETKLAVSFRHLILPERFPAHTSLLDLQPLPVAALKDPDYIDLYPNFTEFNKIQTQVFNSLFNSDDNVFIGSPSGSGKTICAEFALLRHWQKSANPGRAVYIAPFQELVDERYRDWGNRLAGIGGTKKINKFTGELTADLKILEQSNLVLATPTQWDMISRRWQQRKNVQSVRLFIADDLHMLGGQNGSTYEVIVSRMRYVAAQTENPLRIVGLSVCLSNGRDLGEWIGANHHSIYNFSPQDRPSPIEIHLQGFSISHFPSLMIAMARPAYLAIQQLSENKPAIVFVHSRQQCIDTMLELLRLCEADGDEDMFRKAAIDVLAPHMNAIQDVDLRESVSHGIGYCHESLSTNDKLIVKRLFESGAIQVLLAAKDVCWSLNTKAFLVVVMGTQVYEGREHRYIDYPVSDILKMLGHAGRPGIDRLGRTVIMTPATKREYYKKFLNEALPVESHLNLLLHDAFVTEISTKVITSQQDAVDWLTFSYFYRRLLANPSFYGVLDVSHQGLSEYLSDLVEGTLKDLEEAKMIEVDEDEDEITPLNNSMIAAYYNISFITMQAFVLSLTSKTKQKGILEIVTAAAEFEIVPIRRHEENTLKRIYDRVPIKMATENLSYESPHFKAFVLLQAHFSRIRLAPDLASDQKIVLSKILSLLSACVDVMSSDGYLNAMNAMDISQMVVQAMWDRDSPLKQIPHCTKELIERCSKASVESVFDIMLLEDEPRNDLLQMDDRELSDVARFVNKYPSVDMSYEVEDADQIVAGRPAYVTVTLEREVDDEDELVDLSVYAPLYPYPKLENWWLVVGEPSSKQLLAIKRVTIPKAVQKTRLEFVVPVAGQHKLSVWCMSDSYVDVDKEMEFEIDVAEGDEQEEAEEEEGTAEDAMEE</sequence>
<gene>
    <name evidence="1" type="ORF">V1525DRAFT_397804</name>
</gene>